<dbReference type="PANTHER" id="PTHR43390:SF1">
    <property type="entry name" value="CHLOROPLAST PROCESSING PEPTIDASE"/>
    <property type="match status" value="1"/>
</dbReference>
<dbReference type="Proteomes" id="UP000068447">
    <property type="component" value="Chromosome"/>
</dbReference>
<dbReference type="Gene3D" id="2.10.109.10">
    <property type="entry name" value="Umud Fragment, subunit A"/>
    <property type="match status" value="1"/>
</dbReference>
<dbReference type="PROSITE" id="PS00760">
    <property type="entry name" value="SPASE_I_2"/>
    <property type="match status" value="1"/>
</dbReference>
<accession>A0A0U2RKA8</accession>
<dbReference type="RefSeq" id="WP_062477297.1">
    <property type="nucleotide sequence ID" value="NZ_CP013650.1"/>
</dbReference>
<feature type="active site" evidence="12">
    <location>
        <position position="146"/>
    </location>
</feature>
<keyword evidence="7 13" id="KW-0645">Protease</keyword>
<dbReference type="GO" id="GO:0009003">
    <property type="term" value="F:signal peptidase activity"/>
    <property type="evidence" value="ECO:0007669"/>
    <property type="project" value="UniProtKB-EC"/>
</dbReference>
<evidence type="ECO:0000256" key="11">
    <source>
        <dbReference type="ARBA" id="ARBA00023136"/>
    </source>
</evidence>
<dbReference type="KEGG" id="lal:AT746_04990"/>
<evidence type="ECO:0000256" key="2">
    <source>
        <dbReference type="ARBA" id="ARBA00004651"/>
    </source>
</evidence>
<dbReference type="InterPro" id="IPR036286">
    <property type="entry name" value="LexA/Signal_pep-like_sf"/>
</dbReference>
<comment type="similarity">
    <text evidence="3 14">Belongs to the peptidase S26 family.</text>
</comment>
<evidence type="ECO:0000256" key="10">
    <source>
        <dbReference type="ARBA" id="ARBA00022989"/>
    </source>
</evidence>
<dbReference type="InterPro" id="IPR019757">
    <property type="entry name" value="Pept_S26A_signal_pept_1_Lys-AS"/>
</dbReference>
<comment type="caution">
    <text evidence="14">Lacks conserved residue(s) required for the propagation of feature annotation.</text>
</comment>
<dbReference type="Pfam" id="PF10502">
    <property type="entry name" value="Peptidase_S26"/>
    <property type="match status" value="1"/>
</dbReference>
<protein>
    <recommendedName>
        <fullName evidence="5 13">Signal peptidase I</fullName>
        <ecNumber evidence="4 13">3.4.21.89</ecNumber>
    </recommendedName>
</protein>
<evidence type="ECO:0000259" key="15">
    <source>
        <dbReference type="Pfam" id="PF10502"/>
    </source>
</evidence>
<dbReference type="InterPro" id="IPR019533">
    <property type="entry name" value="Peptidase_S26"/>
</dbReference>
<evidence type="ECO:0000256" key="14">
    <source>
        <dbReference type="RuleBase" id="RU362042"/>
    </source>
</evidence>
<gene>
    <name evidence="16" type="ORF">AT746_04990</name>
</gene>
<keyword evidence="6" id="KW-1003">Cell membrane</keyword>
<dbReference type="STRING" id="1526571.AT746_04990"/>
<evidence type="ECO:0000256" key="1">
    <source>
        <dbReference type="ARBA" id="ARBA00000677"/>
    </source>
</evidence>
<dbReference type="NCBIfam" id="TIGR02227">
    <property type="entry name" value="sigpep_I_bact"/>
    <property type="match status" value="1"/>
</dbReference>
<reference evidence="16 17" key="1">
    <citation type="submission" date="2015-12" db="EMBL/GenBank/DDBJ databases">
        <title>Complete genome of Lacimicrobium alkaliphilum KCTC 32984.</title>
        <authorList>
            <person name="Kim S.-G."/>
            <person name="Lee Y.-J."/>
        </authorList>
    </citation>
    <scope>NUCLEOTIDE SEQUENCE [LARGE SCALE GENOMIC DNA]</scope>
    <source>
        <strain evidence="16 17">YelD216</strain>
    </source>
</reference>
<dbReference type="SUPFAM" id="SSF51306">
    <property type="entry name" value="LexA/Signal peptidase"/>
    <property type="match status" value="1"/>
</dbReference>
<comment type="catalytic activity">
    <reaction evidence="1 13">
        <text>Cleavage of hydrophobic, N-terminal signal or leader sequences from secreted and periplasmic proteins.</text>
        <dbReference type="EC" id="3.4.21.89"/>
    </reaction>
</comment>
<sequence>MANYFSIFLVVITVASGLIWLADSLLWAPKRKEKLSLAQQSAGGQLDEDTIKKVAPVPYLVDTAQQIFPVIAFVLVLRSFLYEPFQIPSGSMMPTLLVGDFILVDKFSYGLKDPVARNKFIEMGSPERGDIAVFKYPEDPNVDFIKRVVGLPGDTVVYRNKQVYIRPACEQADRSQCPELEPMELKFEKRGEFYHNMVPQERFTEQLGEVSHEILRTPAAMAQEQHYYAQPGTKADEFLVPEGHYFVLGDNRDNSRDSRYWGFVPDENLVGKAVAIWISFEFDRPPSSWVPGWIPTGIRFDRIGGIE</sequence>
<evidence type="ECO:0000313" key="16">
    <source>
        <dbReference type="EMBL" id="ALS97690.1"/>
    </source>
</evidence>
<dbReference type="GO" id="GO:0004252">
    <property type="term" value="F:serine-type endopeptidase activity"/>
    <property type="evidence" value="ECO:0007669"/>
    <property type="project" value="InterPro"/>
</dbReference>
<dbReference type="PRINTS" id="PR00727">
    <property type="entry name" value="LEADERPTASE"/>
</dbReference>
<dbReference type="EC" id="3.4.21.89" evidence="4 13"/>
<dbReference type="EMBL" id="CP013650">
    <property type="protein sequence ID" value="ALS97690.1"/>
    <property type="molecule type" value="Genomic_DNA"/>
</dbReference>
<dbReference type="InterPro" id="IPR019766">
    <property type="entry name" value="Sign_pep_all-beta_subdom"/>
</dbReference>
<dbReference type="Gene3D" id="2.170.230.10">
    <property type="match status" value="1"/>
</dbReference>
<dbReference type="CDD" id="cd06530">
    <property type="entry name" value="S26_SPase_I"/>
    <property type="match status" value="1"/>
</dbReference>
<evidence type="ECO:0000256" key="9">
    <source>
        <dbReference type="ARBA" id="ARBA00022801"/>
    </source>
</evidence>
<name>A0A0U2RKA8_9ALTE</name>
<dbReference type="AlphaFoldDB" id="A0A0U2RKA8"/>
<evidence type="ECO:0000256" key="4">
    <source>
        <dbReference type="ARBA" id="ARBA00013208"/>
    </source>
</evidence>
<evidence type="ECO:0000256" key="3">
    <source>
        <dbReference type="ARBA" id="ARBA00009370"/>
    </source>
</evidence>
<evidence type="ECO:0000256" key="12">
    <source>
        <dbReference type="PIRSR" id="PIRSR600223-1"/>
    </source>
</evidence>
<dbReference type="PROSITE" id="PS00761">
    <property type="entry name" value="SPASE_I_3"/>
    <property type="match status" value="1"/>
</dbReference>
<comment type="subcellular location">
    <subcellularLocation>
        <location evidence="2">Cell membrane</location>
        <topology evidence="2">Multi-pass membrane protein</topology>
    </subcellularLocation>
    <subcellularLocation>
        <location evidence="14">Membrane</location>
        <topology evidence="14">Multi-pass membrane protein</topology>
    </subcellularLocation>
</comment>
<keyword evidence="8 13" id="KW-0812">Transmembrane</keyword>
<evidence type="ECO:0000256" key="6">
    <source>
        <dbReference type="ARBA" id="ARBA00022475"/>
    </source>
</evidence>
<keyword evidence="9 13" id="KW-0378">Hydrolase</keyword>
<dbReference type="InterPro" id="IPR019756">
    <property type="entry name" value="Pept_S26A_signal_pept_1_Ser-AS"/>
</dbReference>
<feature type="domain" description="Peptidase S26" evidence="15">
    <location>
        <begin position="62"/>
        <end position="277"/>
    </location>
</feature>
<feature type="transmembrane region" description="Helical" evidence="13">
    <location>
        <begin position="6"/>
        <end position="28"/>
    </location>
</feature>
<dbReference type="PANTHER" id="PTHR43390">
    <property type="entry name" value="SIGNAL PEPTIDASE I"/>
    <property type="match status" value="1"/>
</dbReference>
<organism evidence="16 17">
    <name type="scientific">Lacimicrobium alkaliphilum</name>
    <dbReference type="NCBI Taxonomy" id="1526571"/>
    <lineage>
        <taxon>Bacteria</taxon>
        <taxon>Pseudomonadati</taxon>
        <taxon>Pseudomonadota</taxon>
        <taxon>Gammaproteobacteria</taxon>
        <taxon>Alteromonadales</taxon>
        <taxon>Alteromonadaceae</taxon>
        <taxon>Lacimicrobium</taxon>
    </lineage>
</organism>
<dbReference type="OrthoDB" id="9815782at2"/>
<dbReference type="InterPro" id="IPR000223">
    <property type="entry name" value="Pept_S26A_signal_pept_1"/>
</dbReference>
<dbReference type="GO" id="GO:0006465">
    <property type="term" value="P:signal peptide processing"/>
    <property type="evidence" value="ECO:0007669"/>
    <property type="project" value="InterPro"/>
</dbReference>
<dbReference type="PROSITE" id="PS00501">
    <property type="entry name" value="SPASE_I_1"/>
    <property type="match status" value="1"/>
</dbReference>
<proteinExistence type="inferred from homology"/>
<evidence type="ECO:0000256" key="13">
    <source>
        <dbReference type="RuleBase" id="RU003993"/>
    </source>
</evidence>
<evidence type="ECO:0000256" key="7">
    <source>
        <dbReference type="ARBA" id="ARBA00022670"/>
    </source>
</evidence>
<keyword evidence="11 13" id="KW-0472">Membrane</keyword>
<evidence type="ECO:0000256" key="5">
    <source>
        <dbReference type="ARBA" id="ARBA00019232"/>
    </source>
</evidence>
<feature type="active site" evidence="12">
    <location>
        <position position="91"/>
    </location>
</feature>
<evidence type="ECO:0000313" key="17">
    <source>
        <dbReference type="Proteomes" id="UP000068447"/>
    </source>
</evidence>
<evidence type="ECO:0000256" key="8">
    <source>
        <dbReference type="ARBA" id="ARBA00022692"/>
    </source>
</evidence>
<dbReference type="GO" id="GO:0005886">
    <property type="term" value="C:plasma membrane"/>
    <property type="evidence" value="ECO:0007669"/>
    <property type="project" value="UniProtKB-SubCell"/>
</dbReference>
<keyword evidence="10 13" id="KW-1133">Transmembrane helix</keyword>
<keyword evidence="17" id="KW-1185">Reference proteome</keyword>
<dbReference type="InterPro" id="IPR019758">
    <property type="entry name" value="Pept_S26A_signal_pept_1_CS"/>
</dbReference>